<keyword evidence="3" id="KW-1185">Reference proteome</keyword>
<gene>
    <name evidence="2" type="ORF">ECRASSUSDP1_LOCUS13314</name>
</gene>
<evidence type="ECO:0000313" key="2">
    <source>
        <dbReference type="EMBL" id="CAI2371987.1"/>
    </source>
</evidence>
<dbReference type="AlphaFoldDB" id="A0AAD1UNE6"/>
<feature type="region of interest" description="Disordered" evidence="1">
    <location>
        <begin position="229"/>
        <end position="271"/>
    </location>
</feature>
<accession>A0AAD1UNE6</accession>
<dbReference type="EMBL" id="CAMPGE010013247">
    <property type="protein sequence ID" value="CAI2371987.1"/>
    <property type="molecule type" value="Genomic_DNA"/>
</dbReference>
<name>A0AAD1UNE6_EUPCR</name>
<sequence length="271" mass="31670">MSVNCASCKKISTQYCCDHKKAICGWCRSDQHFKCKVQMIVDVKEIEYQSMSLDKLIRTTETQCKQFDLEDDFPKFREAIDGIKKEFEEVKEEISKAMRYKEFLKFEEYQAKLDQIKTKISEDPNIKEVMSCCFMQIGLKQMQIEVLNHEESPVEDTLKVKVKEDKKEVFYVDPKNDHKTDEEKKDTSKKHFLFQSKGILESKQKSIFSKNPDKEKLVNLFDKKLEAPANEIQKPQSDSKIFTLETDPNIAKSTKNSPTTTQKQPNTELFS</sequence>
<organism evidence="2 3">
    <name type="scientific">Euplotes crassus</name>
    <dbReference type="NCBI Taxonomy" id="5936"/>
    <lineage>
        <taxon>Eukaryota</taxon>
        <taxon>Sar</taxon>
        <taxon>Alveolata</taxon>
        <taxon>Ciliophora</taxon>
        <taxon>Intramacronucleata</taxon>
        <taxon>Spirotrichea</taxon>
        <taxon>Hypotrichia</taxon>
        <taxon>Euplotida</taxon>
        <taxon>Euplotidae</taxon>
        <taxon>Moneuplotes</taxon>
    </lineage>
</organism>
<evidence type="ECO:0000313" key="3">
    <source>
        <dbReference type="Proteomes" id="UP001295684"/>
    </source>
</evidence>
<evidence type="ECO:0000256" key="1">
    <source>
        <dbReference type="SAM" id="MobiDB-lite"/>
    </source>
</evidence>
<reference evidence="2" key="1">
    <citation type="submission" date="2023-07" db="EMBL/GenBank/DDBJ databases">
        <authorList>
            <consortium name="AG Swart"/>
            <person name="Singh M."/>
            <person name="Singh A."/>
            <person name="Seah K."/>
            <person name="Emmerich C."/>
        </authorList>
    </citation>
    <scope>NUCLEOTIDE SEQUENCE</scope>
    <source>
        <strain evidence="2">DP1</strain>
    </source>
</reference>
<protein>
    <submittedName>
        <fullName evidence="2">Uncharacterized protein</fullName>
    </submittedName>
</protein>
<dbReference type="Proteomes" id="UP001295684">
    <property type="component" value="Unassembled WGS sequence"/>
</dbReference>
<feature type="compositionally biased region" description="Polar residues" evidence="1">
    <location>
        <begin position="251"/>
        <end position="271"/>
    </location>
</feature>
<comment type="caution">
    <text evidence="2">The sequence shown here is derived from an EMBL/GenBank/DDBJ whole genome shotgun (WGS) entry which is preliminary data.</text>
</comment>
<proteinExistence type="predicted"/>